<sequence>MREAIDCGEEAARWVSDFLGEEGLRVVCQTHDLKKTTLKCAKKPWPTKAVDTDSVCRVVDHLLNATLCSAKPLYMCISLL</sequence>
<reference evidence="1" key="1">
    <citation type="journal article" date="2019" name="bioRxiv">
        <title>The Genome of the Zebra Mussel, Dreissena polymorpha: A Resource for Invasive Species Research.</title>
        <authorList>
            <person name="McCartney M.A."/>
            <person name="Auch B."/>
            <person name="Kono T."/>
            <person name="Mallez S."/>
            <person name="Zhang Y."/>
            <person name="Obille A."/>
            <person name="Becker A."/>
            <person name="Abrahante J.E."/>
            <person name="Garbe J."/>
            <person name="Badalamenti J.P."/>
            <person name="Herman A."/>
            <person name="Mangelson H."/>
            <person name="Liachko I."/>
            <person name="Sullivan S."/>
            <person name="Sone E.D."/>
            <person name="Koren S."/>
            <person name="Silverstein K.A.T."/>
            <person name="Beckman K.B."/>
            <person name="Gohl D.M."/>
        </authorList>
    </citation>
    <scope>NUCLEOTIDE SEQUENCE</scope>
    <source>
        <strain evidence="1">Duluth1</strain>
        <tissue evidence="1">Whole animal</tissue>
    </source>
</reference>
<dbReference type="EMBL" id="JAIWYP010000003">
    <property type="protein sequence ID" value="KAH3854320.1"/>
    <property type="molecule type" value="Genomic_DNA"/>
</dbReference>
<accession>A0A9D4LA63</accession>
<evidence type="ECO:0000313" key="1">
    <source>
        <dbReference type="EMBL" id="KAH3854320.1"/>
    </source>
</evidence>
<keyword evidence="2" id="KW-1185">Reference proteome</keyword>
<proteinExistence type="predicted"/>
<name>A0A9D4LA63_DREPO</name>
<dbReference type="Proteomes" id="UP000828390">
    <property type="component" value="Unassembled WGS sequence"/>
</dbReference>
<dbReference type="SUPFAM" id="SSF141673">
    <property type="entry name" value="MOSC N-terminal domain-like"/>
    <property type="match status" value="1"/>
</dbReference>
<reference evidence="1" key="2">
    <citation type="submission" date="2020-11" db="EMBL/GenBank/DDBJ databases">
        <authorList>
            <person name="McCartney M.A."/>
            <person name="Auch B."/>
            <person name="Kono T."/>
            <person name="Mallez S."/>
            <person name="Becker A."/>
            <person name="Gohl D.M."/>
            <person name="Silverstein K.A.T."/>
            <person name="Koren S."/>
            <person name="Bechman K.B."/>
            <person name="Herman A."/>
            <person name="Abrahante J.E."/>
            <person name="Garbe J."/>
        </authorList>
    </citation>
    <scope>NUCLEOTIDE SEQUENCE</scope>
    <source>
        <strain evidence="1">Duluth1</strain>
        <tissue evidence="1">Whole animal</tissue>
    </source>
</reference>
<gene>
    <name evidence="1" type="ORF">DPMN_096857</name>
</gene>
<protein>
    <submittedName>
        <fullName evidence="1">Uncharacterized protein</fullName>
    </submittedName>
</protein>
<organism evidence="1 2">
    <name type="scientific">Dreissena polymorpha</name>
    <name type="common">Zebra mussel</name>
    <name type="synonym">Mytilus polymorpha</name>
    <dbReference type="NCBI Taxonomy" id="45954"/>
    <lineage>
        <taxon>Eukaryota</taxon>
        <taxon>Metazoa</taxon>
        <taxon>Spiralia</taxon>
        <taxon>Lophotrochozoa</taxon>
        <taxon>Mollusca</taxon>
        <taxon>Bivalvia</taxon>
        <taxon>Autobranchia</taxon>
        <taxon>Heteroconchia</taxon>
        <taxon>Euheterodonta</taxon>
        <taxon>Imparidentia</taxon>
        <taxon>Neoheterodontei</taxon>
        <taxon>Myida</taxon>
        <taxon>Dreissenoidea</taxon>
        <taxon>Dreissenidae</taxon>
        <taxon>Dreissena</taxon>
    </lineage>
</organism>
<dbReference type="AlphaFoldDB" id="A0A9D4LA63"/>
<comment type="caution">
    <text evidence="1">The sequence shown here is derived from an EMBL/GenBank/DDBJ whole genome shotgun (WGS) entry which is preliminary data.</text>
</comment>
<evidence type="ECO:0000313" key="2">
    <source>
        <dbReference type="Proteomes" id="UP000828390"/>
    </source>
</evidence>